<dbReference type="Proteomes" id="UP000050795">
    <property type="component" value="Unassembled WGS sequence"/>
</dbReference>
<sequence length="133" mass="15575">MTKHILENVHSTSTNTPREYLFVSRDSSFMITKLYWSQITAVKDKFVRRYSYIIRGEFERPHFICELELKMLSKGITKTPTLDHSGKTTQPHKMFIIFVVILSSIEHPHTKASQWYTESLNIVQKDSGYDICT</sequence>
<reference evidence="2" key="2">
    <citation type="submission" date="2023-11" db="UniProtKB">
        <authorList>
            <consortium name="WormBaseParasite"/>
        </authorList>
    </citation>
    <scope>IDENTIFICATION</scope>
</reference>
<evidence type="ECO:0000313" key="1">
    <source>
        <dbReference type="Proteomes" id="UP000050795"/>
    </source>
</evidence>
<dbReference type="WBParaSite" id="TREG1_22780.1">
    <property type="protein sequence ID" value="TREG1_22780.1"/>
    <property type="gene ID" value="TREG1_22780"/>
</dbReference>
<proteinExistence type="predicted"/>
<accession>A0AA85JL30</accession>
<protein>
    <submittedName>
        <fullName evidence="2">Uncharacterized protein</fullName>
    </submittedName>
</protein>
<name>A0AA85JL30_TRIRE</name>
<evidence type="ECO:0000313" key="2">
    <source>
        <dbReference type="WBParaSite" id="TREG1_22780.1"/>
    </source>
</evidence>
<reference evidence="1" key="1">
    <citation type="submission" date="2022-06" db="EMBL/GenBank/DDBJ databases">
        <authorList>
            <person name="Berger JAMES D."/>
            <person name="Berger JAMES D."/>
        </authorList>
    </citation>
    <scope>NUCLEOTIDE SEQUENCE [LARGE SCALE GENOMIC DNA]</scope>
</reference>
<organism evidence="1 2">
    <name type="scientific">Trichobilharzia regenti</name>
    <name type="common">Nasal bird schistosome</name>
    <dbReference type="NCBI Taxonomy" id="157069"/>
    <lineage>
        <taxon>Eukaryota</taxon>
        <taxon>Metazoa</taxon>
        <taxon>Spiralia</taxon>
        <taxon>Lophotrochozoa</taxon>
        <taxon>Platyhelminthes</taxon>
        <taxon>Trematoda</taxon>
        <taxon>Digenea</taxon>
        <taxon>Strigeidida</taxon>
        <taxon>Schistosomatoidea</taxon>
        <taxon>Schistosomatidae</taxon>
        <taxon>Trichobilharzia</taxon>
    </lineage>
</organism>
<dbReference type="AlphaFoldDB" id="A0AA85JL30"/>
<keyword evidence="1" id="KW-1185">Reference proteome</keyword>